<evidence type="ECO:0000313" key="13">
    <source>
        <dbReference type="EMBL" id="KZV82487.1"/>
    </source>
</evidence>
<comment type="similarity">
    <text evidence="2">Belongs to the glycosyl hydrolase 10 (cellulase F) family.</text>
</comment>
<dbReference type="InterPro" id="IPR044846">
    <property type="entry name" value="GH10"/>
</dbReference>
<feature type="chain" id="PRO_5007856034" description="endo-1,4-beta-xylanase" evidence="11">
    <location>
        <begin position="18"/>
        <end position="415"/>
    </location>
</feature>
<dbReference type="PROSITE" id="PS51760">
    <property type="entry name" value="GH10_2"/>
    <property type="match status" value="1"/>
</dbReference>
<evidence type="ECO:0000256" key="7">
    <source>
        <dbReference type="ARBA" id="ARBA00023277"/>
    </source>
</evidence>
<organism evidence="13 14">
    <name type="scientific">Exidia glandulosa HHB12029</name>
    <dbReference type="NCBI Taxonomy" id="1314781"/>
    <lineage>
        <taxon>Eukaryota</taxon>
        <taxon>Fungi</taxon>
        <taxon>Dikarya</taxon>
        <taxon>Basidiomycota</taxon>
        <taxon>Agaricomycotina</taxon>
        <taxon>Agaricomycetes</taxon>
        <taxon>Auriculariales</taxon>
        <taxon>Exidiaceae</taxon>
        <taxon>Exidia</taxon>
    </lineage>
</organism>
<feature type="signal peptide" evidence="11">
    <location>
        <begin position="1"/>
        <end position="17"/>
    </location>
</feature>
<dbReference type="PANTHER" id="PTHR31490:SF88">
    <property type="entry name" value="BETA-XYLANASE"/>
    <property type="match status" value="1"/>
</dbReference>
<dbReference type="AlphaFoldDB" id="A0A165CHR2"/>
<keyword evidence="4" id="KW-0858">Xylan degradation</keyword>
<evidence type="ECO:0000256" key="2">
    <source>
        <dbReference type="ARBA" id="ARBA00007495"/>
    </source>
</evidence>
<keyword evidence="6 13" id="KW-0378">Hydrolase</keyword>
<dbReference type="GO" id="GO:0031176">
    <property type="term" value="F:endo-1,4-beta-xylanase activity"/>
    <property type="evidence" value="ECO:0007669"/>
    <property type="project" value="UniProtKB-EC"/>
</dbReference>
<dbReference type="SUPFAM" id="SSF51445">
    <property type="entry name" value="(Trans)glycosidases"/>
    <property type="match status" value="1"/>
</dbReference>
<keyword evidence="14" id="KW-1185">Reference proteome</keyword>
<dbReference type="EC" id="3.2.1.8" evidence="3"/>
<evidence type="ECO:0000256" key="8">
    <source>
        <dbReference type="ARBA" id="ARBA00023295"/>
    </source>
</evidence>
<comment type="catalytic activity">
    <reaction evidence="1">
        <text>Endohydrolysis of (1-&gt;4)-beta-D-xylosidic linkages in xylans.</text>
        <dbReference type="EC" id="3.2.1.8"/>
    </reaction>
</comment>
<evidence type="ECO:0000256" key="10">
    <source>
        <dbReference type="PROSITE-ProRule" id="PRU10061"/>
    </source>
</evidence>
<name>A0A165CHR2_EXIGL</name>
<keyword evidence="7" id="KW-0119">Carbohydrate metabolism</keyword>
<dbReference type="InterPro" id="IPR001000">
    <property type="entry name" value="GH10_dom"/>
</dbReference>
<evidence type="ECO:0000313" key="14">
    <source>
        <dbReference type="Proteomes" id="UP000077266"/>
    </source>
</evidence>
<accession>A0A165CHR2</accession>
<dbReference type="Gene3D" id="3.20.20.80">
    <property type="entry name" value="Glycosidases"/>
    <property type="match status" value="1"/>
</dbReference>
<dbReference type="EMBL" id="KV426320">
    <property type="protein sequence ID" value="KZV82487.1"/>
    <property type="molecule type" value="Genomic_DNA"/>
</dbReference>
<dbReference type="PANTHER" id="PTHR31490">
    <property type="entry name" value="GLYCOSYL HYDROLASE"/>
    <property type="match status" value="1"/>
</dbReference>
<keyword evidence="5 11" id="KW-0732">Signal</keyword>
<dbReference type="STRING" id="1314781.A0A165CHR2"/>
<evidence type="ECO:0000256" key="1">
    <source>
        <dbReference type="ARBA" id="ARBA00000681"/>
    </source>
</evidence>
<feature type="active site" description="Nucleophile" evidence="10">
    <location>
        <position position="313"/>
    </location>
</feature>
<dbReference type="PROSITE" id="PS00591">
    <property type="entry name" value="GH10_1"/>
    <property type="match status" value="1"/>
</dbReference>
<dbReference type="OrthoDB" id="3055998at2759"/>
<proteinExistence type="inferred from homology"/>
<dbReference type="InterPro" id="IPR031158">
    <property type="entry name" value="GH10_AS"/>
</dbReference>
<dbReference type="SMART" id="SM00633">
    <property type="entry name" value="Glyco_10"/>
    <property type="match status" value="1"/>
</dbReference>
<dbReference type="Pfam" id="PF00331">
    <property type="entry name" value="Glyco_hydro_10"/>
    <property type="match status" value="1"/>
</dbReference>
<dbReference type="InParanoid" id="A0A165CHR2"/>
<evidence type="ECO:0000256" key="9">
    <source>
        <dbReference type="ARBA" id="ARBA00023326"/>
    </source>
</evidence>
<sequence>MPAVLTALLVVLVPAWAQTSTPTPDVSLVSDLPLFSTSGPLLIRGLLPLVSLRKGAPFHFGATHDIWNPNATWTSNVFNTVFNHVVAENGCKWYDTEPVRGEANLTDCKGASQFAGAHHATFRGHNTFWHSQTPEWLPGNVTAEDLVKNVIPEHVKAEITGLGPNVTSWDVMNEIIGDTTTWDMDALACVQNKNAWPTRSVDGDATSAPLVKDLSFVHAAFAAAFKAAAPSTRLVYNEYYTGFNDSKTACVVKLIEDIHNTVNIPLNRLAVGFQSHVTAAPIVDFPRSFVPKTDLGATFKRLAGLGVDVLVTEIDIVVQTNTTADARWQAAIWGDTLDACLYASNCHEFINWDTRDDQSWIQPKPGRATLPTLFDVDGNPKLVAYELQARFARFALGRPETCATALGTTACTVSF</sequence>
<evidence type="ECO:0000256" key="11">
    <source>
        <dbReference type="SAM" id="SignalP"/>
    </source>
</evidence>
<keyword evidence="9" id="KW-0624">Polysaccharide degradation</keyword>
<evidence type="ECO:0000256" key="5">
    <source>
        <dbReference type="ARBA" id="ARBA00022729"/>
    </source>
</evidence>
<dbReference type="GO" id="GO:0045493">
    <property type="term" value="P:xylan catabolic process"/>
    <property type="evidence" value="ECO:0007669"/>
    <property type="project" value="UniProtKB-KW"/>
</dbReference>
<keyword evidence="8" id="KW-0326">Glycosidase</keyword>
<reference evidence="13 14" key="1">
    <citation type="journal article" date="2016" name="Mol. Biol. Evol.">
        <title>Comparative Genomics of Early-Diverging Mushroom-Forming Fungi Provides Insights into the Origins of Lignocellulose Decay Capabilities.</title>
        <authorList>
            <person name="Nagy L.G."/>
            <person name="Riley R."/>
            <person name="Tritt A."/>
            <person name="Adam C."/>
            <person name="Daum C."/>
            <person name="Floudas D."/>
            <person name="Sun H."/>
            <person name="Yadav J.S."/>
            <person name="Pangilinan J."/>
            <person name="Larsson K.H."/>
            <person name="Matsuura K."/>
            <person name="Barry K."/>
            <person name="Labutti K."/>
            <person name="Kuo R."/>
            <person name="Ohm R.A."/>
            <person name="Bhattacharya S.S."/>
            <person name="Shirouzu T."/>
            <person name="Yoshinaga Y."/>
            <person name="Martin F.M."/>
            <person name="Grigoriev I.V."/>
            <person name="Hibbett D.S."/>
        </authorList>
    </citation>
    <scope>NUCLEOTIDE SEQUENCE [LARGE SCALE GENOMIC DNA]</scope>
    <source>
        <strain evidence="13 14">HHB12029</strain>
    </source>
</reference>
<gene>
    <name evidence="13" type="ORF">EXIGLDRAFT_778500</name>
</gene>
<evidence type="ECO:0000256" key="3">
    <source>
        <dbReference type="ARBA" id="ARBA00012590"/>
    </source>
</evidence>
<protein>
    <recommendedName>
        <fullName evidence="3">endo-1,4-beta-xylanase</fullName>
        <ecNumber evidence="3">3.2.1.8</ecNumber>
    </recommendedName>
</protein>
<dbReference type="Proteomes" id="UP000077266">
    <property type="component" value="Unassembled WGS sequence"/>
</dbReference>
<evidence type="ECO:0000256" key="6">
    <source>
        <dbReference type="ARBA" id="ARBA00022801"/>
    </source>
</evidence>
<evidence type="ECO:0000256" key="4">
    <source>
        <dbReference type="ARBA" id="ARBA00022651"/>
    </source>
</evidence>
<dbReference type="InterPro" id="IPR017853">
    <property type="entry name" value="GH"/>
</dbReference>
<feature type="domain" description="GH10" evidence="12">
    <location>
        <begin position="70"/>
        <end position="390"/>
    </location>
</feature>
<evidence type="ECO:0000259" key="12">
    <source>
        <dbReference type="PROSITE" id="PS51760"/>
    </source>
</evidence>